<dbReference type="KEGG" id="olu:OSTLU_31294"/>
<dbReference type="OrthoDB" id="10429115at2759"/>
<proteinExistence type="predicted"/>
<dbReference type="GeneID" id="5001612"/>
<keyword evidence="3" id="KW-1185">Reference proteome</keyword>
<dbReference type="RefSeq" id="XP_001417306.1">
    <property type="nucleotide sequence ID" value="XM_001417269.1"/>
</dbReference>
<feature type="region of interest" description="Disordered" evidence="1">
    <location>
        <begin position="1"/>
        <end position="43"/>
    </location>
</feature>
<reference evidence="2 3" key="1">
    <citation type="journal article" date="2007" name="Proc. Natl. Acad. Sci. U.S.A.">
        <title>The tiny eukaryote Ostreococcus provides genomic insights into the paradox of plankton speciation.</title>
        <authorList>
            <person name="Palenik B."/>
            <person name="Grimwood J."/>
            <person name="Aerts A."/>
            <person name="Rouze P."/>
            <person name="Salamov A."/>
            <person name="Putnam N."/>
            <person name="Dupont C."/>
            <person name="Jorgensen R."/>
            <person name="Derelle E."/>
            <person name="Rombauts S."/>
            <person name="Zhou K."/>
            <person name="Otillar R."/>
            <person name="Merchant S.S."/>
            <person name="Podell S."/>
            <person name="Gaasterland T."/>
            <person name="Napoli C."/>
            <person name="Gendler K."/>
            <person name="Manuell A."/>
            <person name="Tai V."/>
            <person name="Vallon O."/>
            <person name="Piganeau G."/>
            <person name="Jancek S."/>
            <person name="Heijde M."/>
            <person name="Jabbari K."/>
            <person name="Bowler C."/>
            <person name="Lohr M."/>
            <person name="Robbens S."/>
            <person name="Werner G."/>
            <person name="Dubchak I."/>
            <person name="Pazour G.J."/>
            <person name="Ren Q."/>
            <person name="Paulsen I."/>
            <person name="Delwiche C."/>
            <person name="Schmutz J."/>
            <person name="Rokhsar D."/>
            <person name="Van de Peer Y."/>
            <person name="Moreau H."/>
            <person name="Grigoriev I.V."/>
        </authorList>
    </citation>
    <scope>NUCLEOTIDE SEQUENCE [LARGE SCALE GENOMIC DNA]</scope>
    <source>
        <strain evidence="2 3">CCE9901</strain>
    </source>
</reference>
<feature type="compositionally biased region" description="Low complexity" evidence="1">
    <location>
        <begin position="1"/>
        <end position="17"/>
    </location>
</feature>
<feature type="compositionally biased region" description="Basic and acidic residues" evidence="1">
    <location>
        <begin position="171"/>
        <end position="189"/>
    </location>
</feature>
<accession>A4RWC8</accession>
<feature type="compositionally biased region" description="Basic residues" evidence="1">
    <location>
        <begin position="25"/>
        <end position="43"/>
    </location>
</feature>
<evidence type="ECO:0000313" key="2">
    <source>
        <dbReference type="EMBL" id="ABO95599.1"/>
    </source>
</evidence>
<dbReference type="Proteomes" id="UP000001568">
    <property type="component" value="Chromosome 4"/>
</dbReference>
<dbReference type="EMBL" id="CP000584">
    <property type="protein sequence ID" value="ABO95599.1"/>
    <property type="molecule type" value="Genomic_DNA"/>
</dbReference>
<dbReference type="OMA" id="CFTAHAH"/>
<name>A4RWC8_OSTLU</name>
<gene>
    <name evidence="2" type="ORF">OSTLU_31294</name>
</gene>
<dbReference type="HOGENOM" id="CLU_1333851_0_0_1"/>
<sequence length="206" mass="21790">MEAKSAKTTSTTTQTGASGAGATRGKGRRSCVKAARGRGTAKRRGPRVAFAREVCEVIGRADADVDRTPRGEPSKCSSCGLHVVGYSFECLACAGAGAGNDGGAYALCAMCFTAHAHLTAAPELARAHGITYLIHKHAPSVFVRGGDDDQMMLDEILRDRRELMVNGGAPPEREASTGDLERCFERERQPSAGSDESEDVLQYCPV</sequence>
<dbReference type="AlphaFoldDB" id="A4RWC8"/>
<evidence type="ECO:0000256" key="1">
    <source>
        <dbReference type="SAM" id="MobiDB-lite"/>
    </source>
</evidence>
<evidence type="ECO:0000313" key="3">
    <source>
        <dbReference type="Proteomes" id="UP000001568"/>
    </source>
</evidence>
<dbReference type="Gramene" id="ABO95599">
    <property type="protein sequence ID" value="ABO95599"/>
    <property type="gene ID" value="OSTLU_31294"/>
</dbReference>
<feature type="region of interest" description="Disordered" evidence="1">
    <location>
        <begin position="165"/>
        <end position="206"/>
    </location>
</feature>
<organism evidence="2 3">
    <name type="scientific">Ostreococcus lucimarinus (strain CCE9901)</name>
    <dbReference type="NCBI Taxonomy" id="436017"/>
    <lineage>
        <taxon>Eukaryota</taxon>
        <taxon>Viridiplantae</taxon>
        <taxon>Chlorophyta</taxon>
        <taxon>Mamiellophyceae</taxon>
        <taxon>Mamiellales</taxon>
        <taxon>Bathycoccaceae</taxon>
        <taxon>Ostreococcus</taxon>
    </lineage>
</organism>
<protein>
    <submittedName>
        <fullName evidence="2">Uncharacterized protein</fullName>
    </submittedName>
</protein>